<feature type="non-terminal residue" evidence="2">
    <location>
        <position position="257"/>
    </location>
</feature>
<dbReference type="GO" id="GO:0006289">
    <property type="term" value="P:nucleotide-excision repair"/>
    <property type="evidence" value="ECO:0007669"/>
    <property type="project" value="TreeGrafter"/>
</dbReference>
<sequence>TIVFARSRLITEILVTYLKEDIEKTIKNQGLIRGYRGGYLPLKRREIEKGLREGTIKGVISTNALELGIDIGSLDIAVLAGYPGTISSTWQRAGRAGRKTGKSAAVLVASSAPIDQFIINHPDYFFSKNPEKALINPDNLSILVSHIECATFELPFAEKDKFGRVEIGEILKFLEEEKLVHHSKDKWFWTSDAYPADGVSLRSISSDNFVVVDTSKKTRVIAEVDFSSALTTLHPKAIYLCEGDQYFVDKLDYNQRK</sequence>
<dbReference type="CDD" id="cd18797">
    <property type="entry name" value="SF2_C_Hrq"/>
    <property type="match status" value="1"/>
</dbReference>
<accession>X0VPT4</accession>
<organism evidence="2">
    <name type="scientific">marine sediment metagenome</name>
    <dbReference type="NCBI Taxonomy" id="412755"/>
    <lineage>
        <taxon>unclassified sequences</taxon>
        <taxon>metagenomes</taxon>
        <taxon>ecological metagenomes</taxon>
    </lineage>
</organism>
<feature type="domain" description="Helicase C-terminal" evidence="1">
    <location>
        <begin position="1"/>
        <end position="141"/>
    </location>
</feature>
<reference evidence="2" key="1">
    <citation type="journal article" date="2014" name="Front. Microbiol.">
        <title>High frequency of phylogenetically diverse reductive dehalogenase-homologous genes in deep subseafloor sedimentary metagenomes.</title>
        <authorList>
            <person name="Kawai M."/>
            <person name="Futagami T."/>
            <person name="Toyoda A."/>
            <person name="Takaki Y."/>
            <person name="Nishi S."/>
            <person name="Hori S."/>
            <person name="Arai W."/>
            <person name="Tsubouchi T."/>
            <person name="Morono Y."/>
            <person name="Uchiyama I."/>
            <person name="Ito T."/>
            <person name="Fujiyama A."/>
            <person name="Inagaki F."/>
            <person name="Takami H."/>
        </authorList>
    </citation>
    <scope>NUCLEOTIDE SEQUENCE</scope>
    <source>
        <strain evidence="2">Expedition CK06-06</strain>
    </source>
</reference>
<proteinExistence type="predicted"/>
<protein>
    <recommendedName>
        <fullName evidence="1">Helicase C-terminal domain-containing protein</fullName>
    </recommendedName>
</protein>
<gene>
    <name evidence="2" type="ORF">S01H1_56660</name>
</gene>
<comment type="caution">
    <text evidence="2">The sequence shown here is derived from an EMBL/GenBank/DDBJ whole genome shotgun (WGS) entry which is preliminary data.</text>
</comment>
<dbReference type="InterPro" id="IPR027417">
    <property type="entry name" value="P-loop_NTPase"/>
</dbReference>
<dbReference type="PANTHER" id="PTHR47957:SF3">
    <property type="entry name" value="ATP-DEPENDENT HELICASE HRQ1"/>
    <property type="match status" value="1"/>
</dbReference>
<dbReference type="GO" id="GO:0005634">
    <property type="term" value="C:nucleus"/>
    <property type="evidence" value="ECO:0007669"/>
    <property type="project" value="TreeGrafter"/>
</dbReference>
<dbReference type="AlphaFoldDB" id="X0VPT4"/>
<dbReference type="GO" id="GO:0036297">
    <property type="term" value="P:interstrand cross-link repair"/>
    <property type="evidence" value="ECO:0007669"/>
    <property type="project" value="TreeGrafter"/>
</dbReference>
<dbReference type="SMART" id="SM00490">
    <property type="entry name" value="HELICc"/>
    <property type="match status" value="1"/>
</dbReference>
<evidence type="ECO:0000313" key="2">
    <source>
        <dbReference type="EMBL" id="GAG20255.1"/>
    </source>
</evidence>
<feature type="non-terminal residue" evidence="2">
    <location>
        <position position="1"/>
    </location>
</feature>
<dbReference type="Gene3D" id="3.40.50.300">
    <property type="entry name" value="P-loop containing nucleotide triphosphate hydrolases"/>
    <property type="match status" value="1"/>
</dbReference>
<dbReference type="GO" id="GO:0043138">
    <property type="term" value="F:3'-5' DNA helicase activity"/>
    <property type="evidence" value="ECO:0007669"/>
    <property type="project" value="TreeGrafter"/>
</dbReference>
<dbReference type="PANTHER" id="PTHR47957">
    <property type="entry name" value="ATP-DEPENDENT HELICASE HRQ1"/>
    <property type="match status" value="1"/>
</dbReference>
<evidence type="ECO:0000259" key="1">
    <source>
        <dbReference type="PROSITE" id="PS51194"/>
    </source>
</evidence>
<dbReference type="SUPFAM" id="SSF52540">
    <property type="entry name" value="P-loop containing nucleoside triphosphate hydrolases"/>
    <property type="match status" value="1"/>
</dbReference>
<name>X0VPT4_9ZZZZ</name>
<dbReference type="InterPro" id="IPR055227">
    <property type="entry name" value="HRQ1_WHD"/>
</dbReference>
<dbReference type="InterPro" id="IPR001650">
    <property type="entry name" value="Helicase_C-like"/>
</dbReference>
<dbReference type="PROSITE" id="PS51194">
    <property type="entry name" value="HELICASE_CTER"/>
    <property type="match status" value="1"/>
</dbReference>
<dbReference type="Pfam" id="PF22982">
    <property type="entry name" value="WHD_HRQ1"/>
    <property type="match status" value="1"/>
</dbReference>
<dbReference type="EMBL" id="BARS01036903">
    <property type="protein sequence ID" value="GAG20255.1"/>
    <property type="molecule type" value="Genomic_DNA"/>
</dbReference>
<dbReference type="Pfam" id="PF00271">
    <property type="entry name" value="Helicase_C"/>
    <property type="match status" value="1"/>
</dbReference>